<keyword evidence="18" id="KW-1185">Reference proteome</keyword>
<dbReference type="Gramene" id="PNW81971">
    <property type="protein sequence ID" value="PNW81971"/>
    <property type="gene ID" value="CHLRE_06g268550v5"/>
</dbReference>
<feature type="region of interest" description="Disordered" evidence="14">
    <location>
        <begin position="39"/>
        <end position="73"/>
    </location>
</feature>
<keyword evidence="4 15" id="KW-0812">Transmembrane</keyword>
<dbReference type="ExpressionAtlas" id="A0A2K3DN79">
    <property type="expression patterns" value="baseline"/>
</dbReference>
<dbReference type="EMBL" id="CM008967">
    <property type="protein sequence ID" value="PNW81971.1"/>
    <property type="molecule type" value="Genomic_DNA"/>
</dbReference>
<dbReference type="GO" id="GO:0000139">
    <property type="term" value="C:Golgi membrane"/>
    <property type="evidence" value="ECO:0007669"/>
    <property type="project" value="UniProtKB-SubCell"/>
</dbReference>
<name>A0A2K3DN79_CHLRE</name>
<evidence type="ECO:0000256" key="13">
    <source>
        <dbReference type="ARBA" id="ARBA00076024"/>
    </source>
</evidence>
<evidence type="ECO:0000256" key="11">
    <source>
        <dbReference type="ARBA" id="ARBA00060879"/>
    </source>
</evidence>
<feature type="region of interest" description="Disordered" evidence="14">
    <location>
        <begin position="133"/>
        <end position="184"/>
    </location>
</feature>
<keyword evidence="6" id="KW-0333">Golgi apparatus</keyword>
<keyword evidence="2" id="KW-0328">Glycosyltransferase</keyword>
<evidence type="ECO:0000256" key="10">
    <source>
        <dbReference type="ARBA" id="ARBA00056537"/>
    </source>
</evidence>
<dbReference type="Pfam" id="PF13632">
    <property type="entry name" value="Glyco_trans_2_3"/>
    <property type="match status" value="1"/>
</dbReference>
<keyword evidence="5 15" id="KW-1133">Transmembrane helix</keyword>
<dbReference type="FunFam" id="3.90.550.10:FF:000057">
    <property type="entry name" value="Glycosyltransferase-like protein, family 2"/>
    <property type="match status" value="1"/>
</dbReference>
<dbReference type="Gramene" id="PNW81972">
    <property type="protein sequence ID" value="PNW81972"/>
    <property type="gene ID" value="CHLRE_06g268550v5"/>
</dbReference>
<dbReference type="GO" id="GO:0005794">
    <property type="term" value="C:Golgi apparatus"/>
    <property type="evidence" value="ECO:0000318"/>
    <property type="project" value="GO_Central"/>
</dbReference>
<feature type="transmembrane region" description="Helical" evidence="15">
    <location>
        <begin position="628"/>
        <end position="648"/>
    </location>
</feature>
<evidence type="ECO:0000256" key="9">
    <source>
        <dbReference type="ARBA" id="ARBA00051800"/>
    </source>
</evidence>
<evidence type="ECO:0000313" key="17">
    <source>
        <dbReference type="EMBL" id="PNW81972.1"/>
    </source>
</evidence>
<dbReference type="GO" id="GO:0071555">
    <property type="term" value="P:cell wall organization"/>
    <property type="evidence" value="ECO:0007669"/>
    <property type="project" value="UniProtKB-KW"/>
</dbReference>
<accession>A0A2K3DN79</accession>
<gene>
    <name evidence="17" type="ORF">CHLRE_06g268550v5</name>
</gene>
<comment type="similarity">
    <text evidence="11">Belongs to the glycosyltransferase 2 family. Plant cellulose synthase-like A subfamily.</text>
</comment>
<dbReference type="PANTHER" id="PTHR32044:SF80">
    <property type="entry name" value="XYLOGLUCAN GLYCOSYLTRANSFERASE 2-RELATED"/>
    <property type="match status" value="1"/>
</dbReference>
<evidence type="ECO:0000256" key="15">
    <source>
        <dbReference type="SAM" id="Phobius"/>
    </source>
</evidence>
<feature type="transmembrane region" description="Helical" evidence="15">
    <location>
        <begin position="492"/>
        <end position="517"/>
    </location>
</feature>
<dbReference type="KEGG" id="cre:CHLRE_06g268550v5"/>
<dbReference type="EC" id="2.4.1.32" evidence="12"/>
<evidence type="ECO:0000256" key="2">
    <source>
        <dbReference type="ARBA" id="ARBA00022676"/>
    </source>
</evidence>
<protein>
    <recommendedName>
        <fullName evidence="12">glucomannan 4-beta-mannosyltransferase</fullName>
        <ecNumber evidence="12">2.4.1.32</ecNumber>
    </recommendedName>
    <alternativeName>
        <fullName evidence="13">Glucomannan synthase</fullName>
    </alternativeName>
</protein>
<evidence type="ECO:0000256" key="4">
    <source>
        <dbReference type="ARBA" id="ARBA00022692"/>
    </source>
</evidence>
<dbReference type="InterPro" id="IPR001173">
    <property type="entry name" value="Glyco_trans_2-like"/>
</dbReference>
<dbReference type="GeneID" id="5721890"/>
<feature type="transmembrane region" description="Helical" evidence="15">
    <location>
        <begin position="529"/>
        <end position="545"/>
    </location>
</feature>
<proteinExistence type="inferred from homology"/>
<sequence length="649" mass="70185">MIFYLSLGVLFTIYALDLIWLVGVAAVARSAEVASLLRKRSKENSGKREQARLKKKQEKDAKKKELQLQKDTDKERVKAVADIAGVTNAADGGGGTAAAAKAATGGAATSPATAASAPISSARYIRPPAGAVTVPGTGGGGGGAVLGGSPGGSSEFCSTDADSGSSRDNDDGDGSSSTDGDDGLARAEIITGPALAAAGHGGGAAAAAAAAANGTTAITVPDDPWSGCQPPKVLVQLPMYNEEAHAAAIIQACCRIRYPRDRLLIQVLDDSTKEAVRQRVDSAAAACIEEGHPVQVMRRDNRSGFKAGAMVEGLNRVEGLGYEYCAIFDADFSPPADFLEETIPVMHRDRRLAYVQTRWAFSNAGQSFLTWAQKVNLCFHFDVEQRARSYLGWFFNFNGTAGVWRIQSIHDAGGWQSDTVVEDMDLSLRCYLRGWDALYLPHVDNPNELPCTLSSYKTQQFRWLSGPMQILIKSFSNIWHAKDIGIGRRLNAFWFFMRYVLFAAITVGVLAVPPVALWVEVWEWSWPQIYFIVSINFALAVYLYVTPFSIFYLFFSVAIGYFKLWAMISGLLGLEKSKTWKVTQKFGAKQTGGGLLHRIHKPYALETCLALYYGGMAAAAGVYGSWIMVGYCGLMTLVFLAISFGDAYM</sequence>
<comment type="subcellular location">
    <subcellularLocation>
        <location evidence="1">Golgi apparatus membrane</location>
        <topology evidence="1">Multi-pass membrane protein</topology>
    </subcellularLocation>
</comment>
<feature type="compositionally biased region" description="Basic and acidic residues" evidence="14">
    <location>
        <begin position="42"/>
        <end position="73"/>
    </location>
</feature>
<evidence type="ECO:0000313" key="18">
    <source>
        <dbReference type="Proteomes" id="UP000006906"/>
    </source>
</evidence>
<keyword evidence="3" id="KW-0808">Transferase</keyword>
<dbReference type="GO" id="GO:0047259">
    <property type="term" value="F:glucomannan 4-beta-mannosyltransferase activity"/>
    <property type="evidence" value="ECO:0007669"/>
    <property type="project" value="UniProtKB-EC"/>
</dbReference>
<feature type="domain" description="Glycosyltransferase 2-like" evidence="16">
    <location>
        <begin position="327"/>
        <end position="561"/>
    </location>
</feature>
<dbReference type="EMBL" id="CM008967">
    <property type="protein sequence ID" value="PNW81972.1"/>
    <property type="molecule type" value="Genomic_DNA"/>
</dbReference>
<dbReference type="FunCoup" id="A0A2K3DN79">
    <property type="interactions" value="393"/>
</dbReference>
<comment type="function">
    <text evidence="10">Probable mannan synthase which consists of a 4-beta-mannosyltransferase activity on mannan using GDP-mannose. The beta-1,4-mannan product is the backbone for galactomannan synthesis by galactomannan galactosyltransferase. Galactomannan is a noncellulosic polysaccharides of plant cell wall.</text>
</comment>
<dbReference type="Proteomes" id="UP000006906">
    <property type="component" value="Chromosome 6"/>
</dbReference>
<dbReference type="GO" id="GO:0016757">
    <property type="term" value="F:glycosyltransferase activity"/>
    <property type="evidence" value="ECO:0000318"/>
    <property type="project" value="GO_Central"/>
</dbReference>
<evidence type="ECO:0000256" key="6">
    <source>
        <dbReference type="ARBA" id="ARBA00023034"/>
    </source>
</evidence>
<keyword evidence="7 15" id="KW-0472">Membrane</keyword>
<dbReference type="RefSeq" id="XP_042923600.1">
    <property type="nucleotide sequence ID" value="XM_043062894.1"/>
</dbReference>
<feature type="transmembrane region" description="Helical" evidence="15">
    <location>
        <begin position="551"/>
        <end position="574"/>
    </location>
</feature>
<feature type="compositionally biased region" description="Gly residues" evidence="14">
    <location>
        <begin position="136"/>
        <end position="151"/>
    </location>
</feature>
<comment type="catalytic activity">
    <reaction evidence="9">
        <text>GDP-mannose + (glucomannan)n = GDP + (glucomannan)n+1.</text>
        <dbReference type="EC" id="2.4.1.32"/>
    </reaction>
</comment>
<evidence type="ECO:0000256" key="3">
    <source>
        <dbReference type="ARBA" id="ARBA00022679"/>
    </source>
</evidence>
<evidence type="ECO:0000259" key="16">
    <source>
        <dbReference type="Pfam" id="PF13632"/>
    </source>
</evidence>
<evidence type="ECO:0000256" key="12">
    <source>
        <dbReference type="ARBA" id="ARBA00066505"/>
    </source>
</evidence>
<dbReference type="AlphaFoldDB" id="A0A2K3DN79"/>
<keyword evidence="8" id="KW-0961">Cell wall biogenesis/degradation</keyword>
<evidence type="ECO:0000256" key="8">
    <source>
        <dbReference type="ARBA" id="ARBA00023316"/>
    </source>
</evidence>
<organism evidence="17 18">
    <name type="scientific">Chlamydomonas reinhardtii</name>
    <name type="common">Chlamydomonas smithii</name>
    <dbReference type="NCBI Taxonomy" id="3055"/>
    <lineage>
        <taxon>Eukaryota</taxon>
        <taxon>Viridiplantae</taxon>
        <taxon>Chlorophyta</taxon>
        <taxon>core chlorophytes</taxon>
        <taxon>Chlorophyceae</taxon>
        <taxon>CS clade</taxon>
        <taxon>Chlamydomonadales</taxon>
        <taxon>Chlamydomonadaceae</taxon>
        <taxon>Chlamydomonas</taxon>
    </lineage>
</organism>
<dbReference type="PANTHER" id="PTHR32044">
    <property type="entry name" value="GLUCOMANNAN 4-BETA-MANNOSYLTRANSFERASE 9"/>
    <property type="match status" value="1"/>
</dbReference>
<evidence type="ECO:0000256" key="1">
    <source>
        <dbReference type="ARBA" id="ARBA00004653"/>
    </source>
</evidence>
<evidence type="ECO:0000256" key="5">
    <source>
        <dbReference type="ARBA" id="ARBA00022989"/>
    </source>
</evidence>
<evidence type="ECO:0000256" key="14">
    <source>
        <dbReference type="SAM" id="MobiDB-lite"/>
    </source>
</evidence>
<dbReference type="InterPro" id="IPR029044">
    <property type="entry name" value="Nucleotide-diphossugar_trans"/>
</dbReference>
<dbReference type="OrthoDB" id="72851at2759"/>
<reference evidence="17" key="2">
    <citation type="submission" date="2017-07" db="EMBL/GenBank/DDBJ databases">
        <title>WGS assembly of Chlamydomonas reinhardtii.</title>
        <authorList>
            <consortium name="Chlamydomonas Annotation Team"/>
            <consortium name="JGI Annotation Team"/>
            <person name="Merchant S.S."/>
            <person name="Prochnik S.E."/>
            <person name="Vallon O."/>
            <person name="Harris E.H."/>
            <person name="Karpowicz S.J."/>
            <person name="Witman G.B."/>
            <person name="Terry A."/>
            <person name="Salamov A."/>
            <person name="Fritz-Laylin L.K."/>
            <person name="Marechal-Drouard L."/>
            <person name="Marshall W.F."/>
            <person name="Qu L.H."/>
            <person name="Nelson D.R."/>
            <person name="Sanderfoot A.A."/>
            <person name="Spalding M.H."/>
            <person name="Kapitonov V.V."/>
            <person name="Ren Q."/>
            <person name="Ferris P."/>
            <person name="Lindquist E."/>
            <person name="Shapiro H."/>
            <person name="Lucas S.M."/>
            <person name="Grimwood J."/>
            <person name="Schmutz J."/>
            <person name="Grigoriev I.V."/>
            <person name="Rokhsar D.S."/>
        </authorList>
    </citation>
    <scope>NUCLEOTIDE SEQUENCE</scope>
    <source>
        <strain evidence="17">CC-503 cw92 mt+</strain>
    </source>
</reference>
<dbReference type="Gene3D" id="3.90.550.10">
    <property type="entry name" value="Spore Coat Polysaccharide Biosynthesis Protein SpsA, Chain A"/>
    <property type="match status" value="1"/>
</dbReference>
<dbReference type="RefSeq" id="XP_042923599.1">
    <property type="nucleotide sequence ID" value="XM_043062893.1"/>
</dbReference>
<dbReference type="SUPFAM" id="SSF53448">
    <property type="entry name" value="Nucleotide-diphospho-sugar transferases"/>
    <property type="match status" value="1"/>
</dbReference>
<evidence type="ECO:0000256" key="7">
    <source>
        <dbReference type="ARBA" id="ARBA00023136"/>
    </source>
</evidence>
<reference evidence="17 18" key="1">
    <citation type="journal article" date="2007" name="Science">
        <title>The Chlamydomonas genome reveals the evolution of key animal and plant functions.</title>
        <authorList>
            <person name="Merchant S.S."/>
            <person name="Prochnik S.E."/>
            <person name="Vallon O."/>
            <person name="Harris E.H."/>
            <person name="Karpowicz S.J."/>
            <person name="Witman G.B."/>
            <person name="Terry A."/>
            <person name="Salamov A."/>
            <person name="Fritz-Laylin L.K."/>
            <person name="Marechal-Drouard L."/>
            <person name="Marshall W.F."/>
            <person name="Qu L.H."/>
            <person name="Nelson D.R."/>
            <person name="Sanderfoot A.A."/>
            <person name="Spalding M.H."/>
            <person name="Kapitonov V.V."/>
            <person name="Ren Q."/>
            <person name="Ferris P."/>
            <person name="Lindquist E."/>
            <person name="Shapiro H."/>
            <person name="Lucas S.M."/>
            <person name="Grimwood J."/>
            <person name="Schmutz J."/>
            <person name="Cardol P."/>
            <person name="Cerutti H."/>
            <person name="Chanfreau G."/>
            <person name="Chen C.L."/>
            <person name="Cognat V."/>
            <person name="Croft M.T."/>
            <person name="Dent R."/>
            <person name="Dutcher S."/>
            <person name="Fernandez E."/>
            <person name="Fukuzawa H."/>
            <person name="Gonzalez-Ballester D."/>
            <person name="Gonzalez-Halphen D."/>
            <person name="Hallmann A."/>
            <person name="Hanikenne M."/>
            <person name="Hippler M."/>
            <person name="Inwood W."/>
            <person name="Jabbari K."/>
            <person name="Kalanon M."/>
            <person name="Kuras R."/>
            <person name="Lefebvre P.A."/>
            <person name="Lemaire S.D."/>
            <person name="Lobanov A.V."/>
            <person name="Lohr M."/>
            <person name="Manuell A."/>
            <person name="Meier I."/>
            <person name="Mets L."/>
            <person name="Mittag M."/>
            <person name="Mittelmeier T."/>
            <person name="Moroney J.V."/>
            <person name="Moseley J."/>
            <person name="Napoli C."/>
            <person name="Nedelcu A.M."/>
            <person name="Niyogi K."/>
            <person name="Novoselov S.V."/>
            <person name="Paulsen I.T."/>
            <person name="Pazour G."/>
            <person name="Purton S."/>
            <person name="Ral J.P."/>
            <person name="Riano-Pachon D.M."/>
            <person name="Riekhof W."/>
            <person name="Rymarquis L."/>
            <person name="Schroda M."/>
            <person name="Stern D."/>
            <person name="Umen J."/>
            <person name="Willows R."/>
            <person name="Wilson N."/>
            <person name="Zimmer S.L."/>
            <person name="Allmer J."/>
            <person name="Balk J."/>
            <person name="Bisova K."/>
            <person name="Chen C.J."/>
            <person name="Elias M."/>
            <person name="Gendler K."/>
            <person name="Hauser C."/>
            <person name="Lamb M.R."/>
            <person name="Ledford H."/>
            <person name="Long J.C."/>
            <person name="Minagawa J."/>
            <person name="Page M.D."/>
            <person name="Pan J."/>
            <person name="Pootakham W."/>
            <person name="Roje S."/>
            <person name="Rose A."/>
            <person name="Stahlberg E."/>
            <person name="Terauchi A.M."/>
            <person name="Yang P."/>
            <person name="Ball S."/>
            <person name="Bowler C."/>
            <person name="Dieckmann C.L."/>
            <person name="Gladyshev V.N."/>
            <person name="Green P."/>
            <person name="Jorgensen R."/>
            <person name="Mayfield S."/>
            <person name="Mueller-Roeber B."/>
            <person name="Rajamani S."/>
            <person name="Sayre R.T."/>
            <person name="Brokstein P."/>
            <person name="Dubchak I."/>
            <person name="Goodstein D."/>
            <person name="Hornick L."/>
            <person name="Huang Y.W."/>
            <person name="Jhaveri J."/>
            <person name="Luo Y."/>
            <person name="Martinez D."/>
            <person name="Ngau W.C."/>
            <person name="Otillar B."/>
            <person name="Poliakov A."/>
            <person name="Porter A."/>
            <person name="Szajkowski L."/>
            <person name="Werner G."/>
            <person name="Zhou K."/>
            <person name="Grigoriev I.V."/>
            <person name="Rokhsar D.S."/>
            <person name="Grossman A.R."/>
        </authorList>
    </citation>
    <scope>NUCLEOTIDE SEQUENCE [LARGE SCALE GENOMIC DNA]</scope>
    <source>
        <strain evidence="18">CC-503</strain>
        <strain evidence="17">CC-503 cw92 mt+</strain>
    </source>
</reference>